<dbReference type="InterPro" id="IPR000163">
    <property type="entry name" value="Prohibitin"/>
</dbReference>
<evidence type="ECO:0000313" key="4">
    <source>
        <dbReference type="EMBL" id="MCW7528997.1"/>
    </source>
</evidence>
<evidence type="ECO:0000313" key="5">
    <source>
        <dbReference type="Proteomes" id="UP001208540"/>
    </source>
</evidence>
<dbReference type="Pfam" id="PF01145">
    <property type="entry name" value="Band_7"/>
    <property type="match status" value="1"/>
</dbReference>
<dbReference type="Gene3D" id="3.30.479.30">
    <property type="entry name" value="Band 7 domain"/>
    <property type="match status" value="1"/>
</dbReference>
<dbReference type="CDD" id="cd03401">
    <property type="entry name" value="SPFH_prohibitin"/>
    <property type="match status" value="1"/>
</dbReference>
<dbReference type="InterPro" id="IPR036013">
    <property type="entry name" value="Band_7/SPFH_dom_sf"/>
</dbReference>
<dbReference type="PRINTS" id="PR00679">
    <property type="entry name" value="PROHIBITIN"/>
</dbReference>
<sequence>MKRRSIFPNSFQFLVFLGVSLSSFVSCLSIISPGEVGLMWRPYSTGLSQKPLESRVQTYMPWNSVYVYSIQWTSHQEKVEVLTRDDLTITVSAAIIIRPIQNEIYELEMEIGRDYYEKVVKPQFRTAIRNILSAYNMVSISKETPNVSAQIKKSLAEKLKDKHVEIDDVIIDDVEYSPSILKAIESKLTKQQEQEQMKFEINIAKRDAEIQQISADGRAKAVLIEAEAQAKAQRMISESLTPKYIQLKAMENPNNKLIFVPNGKDGLPIIVNPEGK</sequence>
<dbReference type="Proteomes" id="UP001208912">
    <property type="component" value="Unassembled WGS sequence"/>
</dbReference>
<comment type="caution">
    <text evidence="4">The sequence shown here is derived from an EMBL/GenBank/DDBJ whole genome shotgun (WGS) entry which is preliminary data.</text>
</comment>
<name>A0AAW5VG22_9LEPT</name>
<keyword evidence="6" id="KW-1185">Reference proteome</keyword>
<evidence type="ECO:0000313" key="3">
    <source>
        <dbReference type="EMBL" id="MCW7525130.1"/>
    </source>
</evidence>
<dbReference type="SMART" id="SM00244">
    <property type="entry name" value="PHB"/>
    <property type="match status" value="1"/>
</dbReference>
<dbReference type="SUPFAM" id="SSF117892">
    <property type="entry name" value="Band 7/SPFH domain"/>
    <property type="match status" value="1"/>
</dbReference>
<proteinExistence type="predicted"/>
<dbReference type="PROSITE" id="PS51257">
    <property type="entry name" value="PROKAR_LIPOPROTEIN"/>
    <property type="match status" value="1"/>
</dbReference>
<dbReference type="PANTHER" id="PTHR23222">
    <property type="entry name" value="PROHIBITIN"/>
    <property type="match status" value="1"/>
</dbReference>
<dbReference type="EMBL" id="JAMQPM010000001">
    <property type="protein sequence ID" value="MCW7525130.1"/>
    <property type="molecule type" value="Genomic_DNA"/>
</dbReference>
<dbReference type="PANTHER" id="PTHR23222:SF0">
    <property type="entry name" value="PROHIBITIN 1"/>
    <property type="match status" value="1"/>
</dbReference>
<dbReference type="RefSeq" id="WP_265350489.1">
    <property type="nucleotide sequence ID" value="NZ_JAMQPL010000001.1"/>
</dbReference>
<comment type="subcellular location">
    <subcellularLocation>
        <location evidence="1">Membrane</location>
        <topology evidence="1">Single-pass membrane protein</topology>
    </subcellularLocation>
</comment>
<reference evidence="4 6" key="1">
    <citation type="submission" date="2022-06" db="EMBL/GenBank/DDBJ databases">
        <title>Leptospira isolates from biofilms formed at urban environments.</title>
        <authorList>
            <person name="Ribeiro P.S."/>
            <person name="Sousa T."/>
            <person name="Carvalho N."/>
            <person name="Aburjaile F."/>
            <person name="Neves F."/>
            <person name="Oliveira D."/>
            <person name="Blanco L."/>
            <person name="Lima J."/>
            <person name="Costa F."/>
            <person name="Brenig B."/>
            <person name="Soares S."/>
            <person name="Ramos R."/>
            <person name="Goes-Neto A."/>
            <person name="Matiuzzi M."/>
            <person name="Azevedo V."/>
            <person name="Ristow P."/>
        </authorList>
    </citation>
    <scope>NUCLEOTIDE SEQUENCE</scope>
    <source>
        <strain evidence="3 6">VSF19</strain>
        <strain evidence="4">VSF20</strain>
    </source>
</reference>
<gene>
    <name evidence="3" type="ORF">ND861_02115</name>
    <name evidence="4" type="ORF">ND862_02115</name>
</gene>
<dbReference type="Proteomes" id="UP001208540">
    <property type="component" value="Unassembled WGS sequence"/>
</dbReference>
<dbReference type="AlphaFoldDB" id="A0AAW5VG22"/>
<dbReference type="EMBL" id="JAMQPL010000001">
    <property type="protein sequence ID" value="MCW7528997.1"/>
    <property type="molecule type" value="Genomic_DNA"/>
</dbReference>
<organism evidence="4 5">
    <name type="scientific">Leptospira soteropolitanensis</name>
    <dbReference type="NCBI Taxonomy" id="2950025"/>
    <lineage>
        <taxon>Bacteria</taxon>
        <taxon>Pseudomonadati</taxon>
        <taxon>Spirochaetota</taxon>
        <taxon>Spirochaetia</taxon>
        <taxon>Leptospirales</taxon>
        <taxon>Leptospiraceae</taxon>
        <taxon>Leptospira</taxon>
    </lineage>
</organism>
<protein>
    <submittedName>
        <fullName evidence="4">Prohibitin family protein</fullName>
    </submittedName>
</protein>
<evidence type="ECO:0000313" key="6">
    <source>
        <dbReference type="Proteomes" id="UP001208912"/>
    </source>
</evidence>
<evidence type="ECO:0000259" key="2">
    <source>
        <dbReference type="SMART" id="SM00244"/>
    </source>
</evidence>
<dbReference type="InterPro" id="IPR001107">
    <property type="entry name" value="Band_7"/>
</dbReference>
<dbReference type="GO" id="GO:0016020">
    <property type="term" value="C:membrane"/>
    <property type="evidence" value="ECO:0007669"/>
    <property type="project" value="UniProtKB-SubCell"/>
</dbReference>
<evidence type="ECO:0000256" key="1">
    <source>
        <dbReference type="ARBA" id="ARBA00004167"/>
    </source>
</evidence>
<feature type="domain" description="Band 7" evidence="2">
    <location>
        <begin position="26"/>
        <end position="188"/>
    </location>
</feature>
<accession>A0AAW5VG22</accession>